<dbReference type="Pfam" id="PF12068">
    <property type="entry name" value="PH_RBD"/>
    <property type="match status" value="1"/>
</dbReference>
<dbReference type="EMBL" id="UYYB01120132">
    <property type="protein sequence ID" value="VDM82933.1"/>
    <property type="molecule type" value="Genomic_DNA"/>
</dbReference>
<feature type="non-terminal residue" evidence="3">
    <location>
        <position position="1"/>
    </location>
</feature>
<keyword evidence="1" id="KW-0343">GTPase activation</keyword>
<dbReference type="OrthoDB" id="10264062at2759"/>
<accession>A0A3P7JPW6</accession>
<name>A0A3P7JPW6_STRVU</name>
<feature type="domain" description="Small G protein signalling modulator 1/2 Rab-binding" evidence="2">
    <location>
        <begin position="51"/>
        <end position="108"/>
    </location>
</feature>
<evidence type="ECO:0000259" key="2">
    <source>
        <dbReference type="Pfam" id="PF12068"/>
    </source>
</evidence>
<organism evidence="3 4">
    <name type="scientific">Strongylus vulgaris</name>
    <name type="common">Blood worm</name>
    <dbReference type="NCBI Taxonomy" id="40348"/>
    <lineage>
        <taxon>Eukaryota</taxon>
        <taxon>Metazoa</taxon>
        <taxon>Ecdysozoa</taxon>
        <taxon>Nematoda</taxon>
        <taxon>Chromadorea</taxon>
        <taxon>Rhabditida</taxon>
        <taxon>Rhabditina</taxon>
        <taxon>Rhabditomorpha</taxon>
        <taxon>Strongyloidea</taxon>
        <taxon>Strongylidae</taxon>
        <taxon>Strongylus</taxon>
    </lineage>
</organism>
<sequence length="123" mass="13139">TRRGSSIVSSTEHTPLSRDFVYTLHHNFKSCLLYGKNNVGVANGDAPAVKDDTSPSTLTLVNCDGVQCPPLQMSAGQHSLVFLTSLEAGLAPTHRLDPPLWGGPGKGNSIPSYIFYSLKKGNL</sequence>
<keyword evidence="4" id="KW-1185">Reference proteome</keyword>
<reference evidence="3 4" key="1">
    <citation type="submission" date="2018-11" db="EMBL/GenBank/DDBJ databases">
        <authorList>
            <consortium name="Pathogen Informatics"/>
        </authorList>
    </citation>
    <scope>NUCLEOTIDE SEQUENCE [LARGE SCALE GENOMIC DNA]</scope>
</reference>
<evidence type="ECO:0000313" key="4">
    <source>
        <dbReference type="Proteomes" id="UP000270094"/>
    </source>
</evidence>
<evidence type="ECO:0000256" key="1">
    <source>
        <dbReference type="ARBA" id="ARBA00022468"/>
    </source>
</evidence>
<evidence type="ECO:0000313" key="3">
    <source>
        <dbReference type="EMBL" id="VDM82933.1"/>
    </source>
</evidence>
<dbReference type="Proteomes" id="UP000270094">
    <property type="component" value="Unassembled WGS sequence"/>
</dbReference>
<protein>
    <recommendedName>
        <fullName evidence="2">Small G protein signalling modulator 1/2 Rab-binding domain-containing protein</fullName>
    </recommendedName>
</protein>
<proteinExistence type="predicted"/>
<dbReference type="AlphaFoldDB" id="A0A3P7JPW6"/>
<dbReference type="Gene3D" id="2.30.29.230">
    <property type="match status" value="1"/>
</dbReference>
<gene>
    <name evidence="3" type="ORF">SVUK_LOCUS17931</name>
</gene>
<dbReference type="GO" id="GO:0005096">
    <property type="term" value="F:GTPase activator activity"/>
    <property type="evidence" value="ECO:0007669"/>
    <property type="project" value="UniProtKB-KW"/>
</dbReference>
<dbReference type="InterPro" id="IPR021935">
    <property type="entry name" value="SGSM1/2_RBD"/>
</dbReference>